<comment type="caution">
    <text evidence="2">The sequence shown here is derived from an EMBL/GenBank/DDBJ whole genome shotgun (WGS) entry which is preliminary data.</text>
</comment>
<name>A0A3S5C357_9PLAT</name>
<keyword evidence="3" id="KW-1185">Reference proteome</keyword>
<dbReference type="PANTHER" id="PTHR13587">
    <property type="entry name" value="INTEGRATOR COMPLEX SUBUNIT 3"/>
    <property type="match status" value="1"/>
</dbReference>
<feature type="domain" description="Ints3-like C-terminal" evidence="1">
    <location>
        <begin position="4"/>
        <end position="142"/>
    </location>
</feature>
<proteinExistence type="predicted"/>
<organism evidence="2 3">
    <name type="scientific">Protopolystoma xenopodis</name>
    <dbReference type="NCBI Taxonomy" id="117903"/>
    <lineage>
        <taxon>Eukaryota</taxon>
        <taxon>Metazoa</taxon>
        <taxon>Spiralia</taxon>
        <taxon>Lophotrochozoa</taxon>
        <taxon>Platyhelminthes</taxon>
        <taxon>Monogenea</taxon>
        <taxon>Polyopisthocotylea</taxon>
        <taxon>Polystomatidea</taxon>
        <taxon>Polystomatidae</taxon>
        <taxon>Protopolystoma</taxon>
    </lineage>
</organism>
<dbReference type="GO" id="GO:0005737">
    <property type="term" value="C:cytoplasm"/>
    <property type="evidence" value="ECO:0007669"/>
    <property type="project" value="TreeGrafter"/>
</dbReference>
<dbReference type="Pfam" id="PF24566">
    <property type="entry name" value="HEAT_Ints3_C"/>
    <property type="match status" value="1"/>
</dbReference>
<evidence type="ECO:0000259" key="1">
    <source>
        <dbReference type="Pfam" id="PF24566"/>
    </source>
</evidence>
<dbReference type="AlphaFoldDB" id="A0A3S5C357"/>
<dbReference type="PANTHER" id="PTHR13587:SF7">
    <property type="entry name" value="INTEGRATOR COMPLEX SUBUNIT 3"/>
    <property type="match status" value="1"/>
</dbReference>
<sequence length="194" mass="21414">MNFLICEIIRGHLNLFPKADLTKILQASLNWSCMEQYFFWQLINAHEIPTKAFIPLIPLVDPLRHPEACANLLLLLKLEKPTPELMRALLARPISCPSSVGCRDNNTGAEDKLSVTALHFWGCPDNQHSGRFAAILSAMIQTSLQAGSVVSGSAVLGGLSGTNVNPSNKEKRRSASKLVIVFLFRCYFLSAFCN</sequence>
<evidence type="ECO:0000313" key="3">
    <source>
        <dbReference type="Proteomes" id="UP000784294"/>
    </source>
</evidence>
<dbReference type="InterPro" id="IPR045334">
    <property type="entry name" value="INTS3"/>
</dbReference>
<evidence type="ECO:0000313" key="2">
    <source>
        <dbReference type="EMBL" id="VEL32205.1"/>
    </source>
</evidence>
<dbReference type="Proteomes" id="UP000784294">
    <property type="component" value="Unassembled WGS sequence"/>
</dbReference>
<protein>
    <recommendedName>
        <fullName evidence="1">Ints3-like C-terminal domain-containing protein</fullName>
    </recommendedName>
</protein>
<dbReference type="InterPro" id="IPR056518">
    <property type="entry name" value="HEAT_Ints3_C"/>
</dbReference>
<dbReference type="OrthoDB" id="2021145at2759"/>
<reference evidence="2" key="1">
    <citation type="submission" date="2018-11" db="EMBL/GenBank/DDBJ databases">
        <authorList>
            <consortium name="Pathogen Informatics"/>
        </authorList>
    </citation>
    <scope>NUCLEOTIDE SEQUENCE</scope>
</reference>
<dbReference type="EMBL" id="CAAALY010131462">
    <property type="protein sequence ID" value="VEL32205.1"/>
    <property type="molecule type" value="Genomic_DNA"/>
</dbReference>
<accession>A0A3S5C357</accession>
<gene>
    <name evidence="2" type="ORF">PXEA_LOCUS25645</name>
</gene>